<dbReference type="Proteomes" id="UP000631114">
    <property type="component" value="Unassembled WGS sequence"/>
</dbReference>
<organism evidence="1 2">
    <name type="scientific">Coptis chinensis</name>
    <dbReference type="NCBI Taxonomy" id="261450"/>
    <lineage>
        <taxon>Eukaryota</taxon>
        <taxon>Viridiplantae</taxon>
        <taxon>Streptophyta</taxon>
        <taxon>Embryophyta</taxon>
        <taxon>Tracheophyta</taxon>
        <taxon>Spermatophyta</taxon>
        <taxon>Magnoliopsida</taxon>
        <taxon>Ranunculales</taxon>
        <taxon>Ranunculaceae</taxon>
        <taxon>Coptidoideae</taxon>
        <taxon>Coptis</taxon>
    </lineage>
</organism>
<dbReference type="AlphaFoldDB" id="A0A835M363"/>
<protein>
    <submittedName>
        <fullName evidence="1">Uncharacterized protein</fullName>
    </submittedName>
</protein>
<reference evidence="1 2" key="1">
    <citation type="submission" date="2020-10" db="EMBL/GenBank/DDBJ databases">
        <title>The Coptis chinensis genome and diversification of protoberbering-type alkaloids.</title>
        <authorList>
            <person name="Wang B."/>
            <person name="Shu S."/>
            <person name="Song C."/>
            <person name="Liu Y."/>
        </authorList>
    </citation>
    <scope>NUCLEOTIDE SEQUENCE [LARGE SCALE GENOMIC DNA]</scope>
    <source>
        <strain evidence="1">HL-2020</strain>
        <tissue evidence="1">Leaf</tissue>
    </source>
</reference>
<keyword evidence="2" id="KW-1185">Reference proteome</keyword>
<accession>A0A835M363</accession>
<evidence type="ECO:0000313" key="2">
    <source>
        <dbReference type="Proteomes" id="UP000631114"/>
    </source>
</evidence>
<proteinExistence type="predicted"/>
<comment type="caution">
    <text evidence="1">The sequence shown here is derived from an EMBL/GenBank/DDBJ whole genome shotgun (WGS) entry which is preliminary data.</text>
</comment>
<evidence type="ECO:0000313" key="1">
    <source>
        <dbReference type="EMBL" id="KAF9609026.1"/>
    </source>
</evidence>
<sequence>SAFLSRDSYGQGPIVNWLRLGCLETLRSCIDDYISLYVKYKNLM</sequence>
<gene>
    <name evidence="1" type="ORF">IFM89_012466</name>
</gene>
<name>A0A835M363_9MAGN</name>
<feature type="non-terminal residue" evidence="1">
    <location>
        <position position="1"/>
    </location>
</feature>
<dbReference type="EMBL" id="JADFTS010000004">
    <property type="protein sequence ID" value="KAF9609026.1"/>
    <property type="molecule type" value="Genomic_DNA"/>
</dbReference>